<dbReference type="InterPro" id="IPR007160">
    <property type="entry name" value="DUF362"/>
</dbReference>
<dbReference type="AlphaFoldDB" id="X1BRH2"/>
<dbReference type="Pfam" id="PF04015">
    <property type="entry name" value="DUF362"/>
    <property type="match status" value="1"/>
</dbReference>
<sequence>KLVDLMGNHGALFYKSPVAGKNRGSCGFIAHDDTLIIKVNSQWDERGGTNTDLLKSLIKAIVDHPDGFVGEIIVADNGQAQYGSTGRGGSLDYSRNNAEDMSQSVHRVVDSFTGCRVSTYLWDNITTVRVKEYFEGDVKDGYVTSAMVSPRTGAMVSYPKFKTKFGTHISFKLGTWDPKTQTYDSDRLKLVNVPVLKSHFTYGVTACVKHYMGVVSDKLTTQLGARAHTTVGTGGMGTEMVETRFPILNVLDAIWVNAKPDGGPGTPYETATRANVIVASADPIALDYWASKNILMR</sequence>
<reference evidence="2" key="1">
    <citation type="journal article" date="2014" name="Front. Microbiol.">
        <title>High frequency of phylogenetically diverse reductive dehalogenase-homologous genes in deep subseafloor sedimentary metagenomes.</title>
        <authorList>
            <person name="Kawai M."/>
            <person name="Futagami T."/>
            <person name="Toyoda A."/>
            <person name="Takaki Y."/>
            <person name="Nishi S."/>
            <person name="Hori S."/>
            <person name="Arai W."/>
            <person name="Tsubouchi T."/>
            <person name="Morono Y."/>
            <person name="Uchiyama I."/>
            <person name="Ito T."/>
            <person name="Fujiyama A."/>
            <person name="Inagaki F."/>
            <person name="Takami H."/>
        </authorList>
    </citation>
    <scope>NUCLEOTIDE SEQUENCE</scope>
    <source>
        <strain evidence="2">Expedition CK06-06</strain>
    </source>
</reference>
<feature type="domain" description="DUF362" evidence="1">
    <location>
        <begin position="190"/>
        <end position="291"/>
    </location>
</feature>
<evidence type="ECO:0000259" key="1">
    <source>
        <dbReference type="Pfam" id="PF04015"/>
    </source>
</evidence>
<proteinExistence type="predicted"/>
<feature type="non-terminal residue" evidence="2">
    <location>
        <position position="297"/>
    </location>
</feature>
<comment type="caution">
    <text evidence="2">The sequence shown here is derived from an EMBL/GenBank/DDBJ whole genome shotgun (WGS) entry which is preliminary data.</text>
</comment>
<feature type="non-terminal residue" evidence="2">
    <location>
        <position position="1"/>
    </location>
</feature>
<accession>X1BRH2</accession>
<name>X1BRH2_9ZZZZ</name>
<organism evidence="2">
    <name type="scientific">marine sediment metagenome</name>
    <dbReference type="NCBI Taxonomy" id="412755"/>
    <lineage>
        <taxon>unclassified sequences</taxon>
        <taxon>metagenomes</taxon>
        <taxon>ecological metagenomes</taxon>
    </lineage>
</organism>
<dbReference type="EMBL" id="BART01018166">
    <property type="protein sequence ID" value="GAG86768.1"/>
    <property type="molecule type" value="Genomic_DNA"/>
</dbReference>
<protein>
    <recommendedName>
        <fullName evidence="1">DUF362 domain-containing protein</fullName>
    </recommendedName>
</protein>
<gene>
    <name evidence="2" type="ORF">S01H4_34346</name>
</gene>
<evidence type="ECO:0000313" key="2">
    <source>
        <dbReference type="EMBL" id="GAG86768.1"/>
    </source>
</evidence>